<organism evidence="4 5">
    <name type="scientific">Zhengella mangrovi</name>
    <dbReference type="NCBI Taxonomy" id="1982044"/>
    <lineage>
        <taxon>Bacteria</taxon>
        <taxon>Pseudomonadati</taxon>
        <taxon>Pseudomonadota</taxon>
        <taxon>Alphaproteobacteria</taxon>
        <taxon>Hyphomicrobiales</taxon>
        <taxon>Notoacmeibacteraceae</taxon>
        <taxon>Zhengella</taxon>
    </lineage>
</organism>
<proteinExistence type="inferred from homology"/>
<dbReference type="PANTHER" id="PTHR10488">
    <property type="entry name" value="GLYCINE AMIDINOTRANSFERASE, MITOCHONDRIAL"/>
    <property type="match status" value="1"/>
</dbReference>
<dbReference type="AlphaFoldDB" id="A0A2G1QGZ7"/>
<feature type="active site" evidence="3">
    <location>
        <position position="224"/>
    </location>
</feature>
<evidence type="ECO:0000313" key="5">
    <source>
        <dbReference type="Proteomes" id="UP000221168"/>
    </source>
</evidence>
<evidence type="ECO:0000256" key="1">
    <source>
        <dbReference type="ARBA" id="ARBA00006943"/>
    </source>
</evidence>
<reference evidence="4 5" key="1">
    <citation type="submission" date="2017-10" db="EMBL/GenBank/DDBJ databases">
        <title>Sedimentibacterium mangrovi gen. nov., sp. nov., a novel member of family Phyllobacteriacea isolated from mangrove sediment.</title>
        <authorList>
            <person name="Liao H."/>
            <person name="Tian Y."/>
        </authorList>
    </citation>
    <scope>NUCLEOTIDE SEQUENCE [LARGE SCALE GENOMIC DNA]</scope>
    <source>
        <strain evidence="4 5">X9-2-2</strain>
    </source>
</reference>
<dbReference type="Gene3D" id="3.75.10.10">
    <property type="entry name" value="L-arginine/glycine Amidinotransferase, Chain A"/>
    <property type="match status" value="1"/>
</dbReference>
<gene>
    <name evidence="4" type="ORF">CSC94_22885</name>
</gene>
<dbReference type="EMBL" id="PDVP01000025">
    <property type="protein sequence ID" value="PHP64730.1"/>
    <property type="molecule type" value="Genomic_DNA"/>
</dbReference>
<dbReference type="Proteomes" id="UP000221168">
    <property type="component" value="Unassembled WGS sequence"/>
</dbReference>
<evidence type="ECO:0000313" key="4">
    <source>
        <dbReference type="EMBL" id="PHP64730.1"/>
    </source>
</evidence>
<comment type="similarity">
    <text evidence="1">Belongs to the amidinotransferase family.</text>
</comment>
<dbReference type="InterPro" id="IPR033195">
    <property type="entry name" value="AmidinoTrfase"/>
</dbReference>
<feature type="active site" evidence="3">
    <location>
        <position position="176"/>
    </location>
</feature>
<dbReference type="OrthoDB" id="258252at2"/>
<comment type="caution">
    <text evidence="4">The sequence shown here is derived from an EMBL/GenBank/DDBJ whole genome shotgun (WGS) entry which is preliminary data.</text>
</comment>
<feature type="active site" description="Amidino-cysteine intermediate" evidence="3">
    <location>
        <position position="335"/>
    </location>
</feature>
<dbReference type="PANTHER" id="PTHR10488:SF1">
    <property type="entry name" value="GLYCINE AMIDINOTRANSFERASE, MITOCHONDRIAL"/>
    <property type="match status" value="1"/>
</dbReference>
<keyword evidence="2 4" id="KW-0808">Transferase</keyword>
<name>A0A2G1QGZ7_9HYPH</name>
<protein>
    <submittedName>
        <fullName evidence="4">Inosamine-phosphate amidinotransferase 1</fullName>
    </submittedName>
</protein>
<dbReference type="GO" id="GO:0015067">
    <property type="term" value="F:amidinotransferase activity"/>
    <property type="evidence" value="ECO:0007669"/>
    <property type="project" value="InterPro"/>
</dbReference>
<dbReference type="SUPFAM" id="SSF55909">
    <property type="entry name" value="Pentein"/>
    <property type="match status" value="1"/>
</dbReference>
<evidence type="ECO:0000256" key="2">
    <source>
        <dbReference type="ARBA" id="ARBA00022679"/>
    </source>
</evidence>
<evidence type="ECO:0000256" key="3">
    <source>
        <dbReference type="PIRSR" id="PIRSR633195-1"/>
    </source>
</evidence>
<accession>A0A2G1QGZ7</accession>
<keyword evidence="5" id="KW-1185">Reference proteome</keyword>
<sequence length="351" mass="40266">MPAVWSCNEWDPLEEVVVGNPLNARFPYADPSTRLAEYPDRELDKIPQGPFPQYIIDEAEEDLNTFVKALEGEGVKVRRPATWPHDAKFSTINWETEGYYNYCPRDIMLVIGDQIIETPCVIRGRSQETFSYREMLMDYLKAGARWYSAPRPMLLDSLFDVDMSKPVPRNDEPAFDAANILRFGRDLLYLVSATGNEMGGQWLQTMLGDEFRIHYFKDVYYGSHIDSTFVALKPGLLLANPSRVNEDTLPDMFKNGKWKVIYSPPMENTERYSADYLDKAIASDWIDMNCFSIRPDLCAVDADQSALIKLLESEGIDVMPIKLRHSKMMGGGFHCITLDVRRRGVMENYFD</sequence>